<feature type="non-terminal residue" evidence="4">
    <location>
        <position position="1"/>
    </location>
</feature>
<dbReference type="InterPro" id="IPR003410">
    <property type="entry name" value="HYR_dom"/>
</dbReference>
<dbReference type="InterPro" id="IPR022409">
    <property type="entry name" value="PKD/Chitinase_dom"/>
</dbReference>
<keyword evidence="1" id="KW-0677">Repeat</keyword>
<dbReference type="SUPFAM" id="SSF49299">
    <property type="entry name" value="PKD domain"/>
    <property type="match status" value="8"/>
</dbReference>
<dbReference type="Gene3D" id="2.60.40.10">
    <property type="entry name" value="Immunoglobulins"/>
    <property type="match status" value="12"/>
</dbReference>
<feature type="domain" description="PKD" evidence="2">
    <location>
        <begin position="2175"/>
        <end position="2232"/>
    </location>
</feature>
<name>A0A0S7XNG7_9BACT</name>
<feature type="domain" description="HYR" evidence="3">
    <location>
        <begin position="1981"/>
        <end position="2057"/>
    </location>
</feature>
<dbReference type="EMBL" id="LIZY01000046">
    <property type="protein sequence ID" value="KPJ64049.1"/>
    <property type="molecule type" value="Genomic_DNA"/>
</dbReference>
<feature type="domain" description="HYR" evidence="3">
    <location>
        <begin position="1899"/>
        <end position="1980"/>
    </location>
</feature>
<gene>
    <name evidence="4" type="ORF">AMK68_02510</name>
</gene>
<dbReference type="InterPro" id="IPR035986">
    <property type="entry name" value="PKD_dom_sf"/>
</dbReference>
<evidence type="ECO:0008006" key="6">
    <source>
        <dbReference type="Google" id="ProtNLM"/>
    </source>
</evidence>
<evidence type="ECO:0000313" key="5">
    <source>
        <dbReference type="Proteomes" id="UP000052020"/>
    </source>
</evidence>
<dbReference type="Gene3D" id="2.60.120.260">
    <property type="entry name" value="Galactose-binding domain-like"/>
    <property type="match status" value="2"/>
</dbReference>
<feature type="domain" description="PKD" evidence="2">
    <location>
        <begin position="427"/>
        <end position="480"/>
    </location>
</feature>
<dbReference type="PATRIC" id="fig|1704032.3.peg.295"/>
<dbReference type="InterPro" id="IPR013783">
    <property type="entry name" value="Ig-like_fold"/>
</dbReference>
<sequence length="2352" mass="247632">GTVDVSFDDVSVVGPDGIGPTFTKHFESPDDAGDYIITLVVTDNDGLTDCCSQAFTVVVPPCECVELTADPMNPNVGDPVTFTVETLGCLEPVTYEWDFDNDGSVDDTTSVNTSTHAYASHGNKTACVTVTGAGAPPSTCCVQLYVNALPICVISGPSTGTALEPLCFSGADSYDPDGGVLLFVWDFDDDEPVALVNPGSEESTGDGDENMPGWTQQGADVPRDWCRYQCDYGPPVPCVLSGSYQFAPWGFYNGAWAESELYQTVTVSPDSSYYVSCWVAYVANAGKWITVRLRTRAGDHTAAATDFFSVVEHCCDHSGWLQKDTVVTTGPAQTQLTLGMATESNDNWQFAGAWFDDWELVRVGYSTEESPCYTYSAPGTYTVELCVTDDEGTTVCCTHEVVIAPAPNLPPVCDFDWTPLNPTDLDTVQFTDQSTPPEVDDAIVAWAWDFGDGGTSSDPNPTHTFADDGVYNVCLTVTDTGRGGIGEPKSSTCCKEVTVSNVGPECCIEGPTSGQATVELCWTSCSTDPDGTIVSSEWTFGDEPPVEPVVDGFETWPGDWTVFDSCGAGDCDVSQSATDPHGGSYCALIRLRFDSGAELGLYKKFTGLTPNNTGNVTIWYKMDDGGDSWWMEHHVWLNAGDATAFPDNKGNNAGDTEPGKWTQRIPKYGGANWGEDSGTGGVWESRTISNTTNASGEAWIGFVAGSWGADKDIYIDDVTFDSSFTLSPPPATGESVCHTYTAEGSYELCLTVTDDDGATHTCCQTVVISENHPPNCDFSYSPLDPTDEDTVQFTDLSTDPDGDNIVAWDWDFGDGSTSTEQNPTHTFAAGECGVPATYAVCLTVTDDGTPPLSSEGPCCASITVTHVNQAPTCEITSGPATLTRGEEGCFEATASDLEDDCTGTPLTYSWDLDGGAQSYGWADMYEADVVPTDAGWNRYEGDLTGEIIDIGGGNNAWHLVDPSDRKGKFAKNWPMGGGITVVSRMKLVTSNDDNSMFCPCYIEGDDSNQHVRARGGSGHIKIDRADSGNGNYGTLNYDQWYILRLTAGAGAGQWHLYMDENPVAVGSGNCGADGSDRVSIGANSTGSSGEIVVDFVYTALGAYAPGDPMGPQIPGGDQGPRICASWDTLGVKNVCLTVTDSGGLTGTCCHEVEIVNIDPSCSITVDPALAEVGRDTTFNANASDADGTVVSYAWDFGDGGTASVDPATHAYATAGSYTVTCTVTDNDGGEATCTLVVDANDPPVCIIDGPSTGTTCQELCFSAGDSYDPDGGALTYLWDMGDAPGDLSLSDPSFETMAGWTMYYGVNEGSFGWCGYAARTGSKFFGGAASWGHKSGGAYQQVSGADVGGFYKASIWINSVSWHNDGSDQSGNVHTHVGVDPAGGTDPAAASWSDDSSNMVCGPGPYSQRSVVVQAASSTMTVFVEYYNDSPVEWSIMAMDDVALNGAPTSGTGEQQCVTYKECKDYTVTLTVTDDEGISTTCTTTVTITDGCPPEIVECPPDRNVQGDENSQAPAPDLCPELVATDDCDDSLACYQDPAPGTMLSLGPNTITLTVCDDTGNCASCETVVTVGDGTPPEITCPDPGPYCVDETCTYPCPAATATDNVDPDPLVEQDPAAGTPLAPGHYDIAVTATDDAGNVATAVCPIDVIDCDPPVITCPPDITVENDPGECSAAVDLITCVEEPVTLVNPGFEEGATGWTMSGALDINNHGDWGMPSRSGGKMALAESCWGGIEGDAVQEVHGLEAGANYTACAYVLSVSVNYYNGTLCNPADQSASVAVDIDCNGSADVSTTINPSWPPAYYLVCVDFTATGECARIVLESWSIGGGCEWRFNAFDDVTLGKEVCSGSAEATDNCGVVSLTNDGPATGIFPVGETLVTWTACDAAGNCSSCGQLVTVNDTEPPSISCPGDMTVGTDPGECSAVVTYSCDAADNCPGESCSCNPPSGSTFSLGTTTVTCTATDAAGNERSCTFTVTVEDRQPPSIECPPDVTAVSDDCEPIEVEIGEASPSDNCGVTDLYNDAPALFPVGDTTVTWTACDAAGNCASCEQTVTVICPPTCNITYSPASPTTDDVVTFDSGAADPDGGTIVSVDWDFGDGGTASGDPATHQYAMPDCYVVTVVVCDDDSLCATCTAEVCVDKGVGNPPVCDITYEPDKPIEEQVITFYSNAYDPDPWGEIVSYEWDFDDDGIIDATGDPATHSYAAVGDYPVCVTVTDDQDNATTCCTTVRVYPKCFCDVAIDRTHCKLPAFGQVGQCKLGQIGAKNMSLTEACDVVLRVTDNMGNVVFEDTANIGPGRRIRVRFEVCATADQVGKWPWTWEVWPAECNELTEWNNVTQRRVIVRPGTRTGW</sequence>
<dbReference type="CDD" id="cd00146">
    <property type="entry name" value="PKD"/>
    <property type="match status" value="6"/>
</dbReference>
<dbReference type="PROSITE" id="PS50093">
    <property type="entry name" value="PKD"/>
    <property type="match status" value="7"/>
</dbReference>
<feature type="domain" description="PKD" evidence="2">
    <location>
        <begin position="2059"/>
        <end position="2140"/>
    </location>
</feature>
<dbReference type="InterPro" id="IPR000601">
    <property type="entry name" value="PKD_dom"/>
</dbReference>
<evidence type="ECO:0000313" key="4">
    <source>
        <dbReference type="EMBL" id="KPJ64049.1"/>
    </source>
</evidence>
<evidence type="ECO:0000259" key="3">
    <source>
        <dbReference type="PROSITE" id="PS50825"/>
    </source>
</evidence>
<evidence type="ECO:0000256" key="1">
    <source>
        <dbReference type="ARBA" id="ARBA00022737"/>
    </source>
</evidence>
<reference evidence="4 5" key="1">
    <citation type="journal article" date="2015" name="Microbiome">
        <title>Genomic resolution of linkages in carbon, nitrogen, and sulfur cycling among widespread estuary sediment bacteria.</title>
        <authorList>
            <person name="Baker B.J."/>
            <person name="Lazar C.S."/>
            <person name="Teske A.P."/>
            <person name="Dick G.J."/>
        </authorList>
    </citation>
    <scope>NUCLEOTIDE SEQUENCE [LARGE SCALE GENOMIC DNA]</scope>
    <source>
        <strain evidence="4">DG_56</strain>
    </source>
</reference>
<dbReference type="Proteomes" id="UP000052020">
    <property type="component" value="Unassembled WGS sequence"/>
</dbReference>
<dbReference type="PANTHER" id="PTHR24273">
    <property type="entry name" value="FI04643P-RELATED"/>
    <property type="match status" value="1"/>
</dbReference>
<feature type="domain" description="PKD" evidence="2">
    <location>
        <begin position="358"/>
        <end position="403"/>
    </location>
</feature>
<proteinExistence type="predicted"/>
<evidence type="ECO:0000259" key="2">
    <source>
        <dbReference type="PROSITE" id="PS50093"/>
    </source>
</evidence>
<protein>
    <recommendedName>
        <fullName evidence="6">PKD domain-containing protein</fullName>
    </recommendedName>
</protein>
<dbReference type="Pfam" id="PF02494">
    <property type="entry name" value="HYR"/>
    <property type="match status" value="2"/>
</dbReference>
<feature type="domain" description="PKD" evidence="2">
    <location>
        <begin position="1159"/>
        <end position="1237"/>
    </location>
</feature>
<accession>A0A0S7XNG7</accession>
<feature type="domain" description="PKD" evidence="2">
    <location>
        <begin position="91"/>
        <end position="131"/>
    </location>
</feature>
<dbReference type="PROSITE" id="PS50825">
    <property type="entry name" value="HYR"/>
    <property type="match status" value="3"/>
</dbReference>
<feature type="domain" description="PKD" evidence="2">
    <location>
        <begin position="774"/>
        <end position="829"/>
    </location>
</feature>
<dbReference type="PANTHER" id="PTHR24273:SF32">
    <property type="entry name" value="HYALIN"/>
    <property type="match status" value="1"/>
</dbReference>
<feature type="domain" description="HYR" evidence="3">
    <location>
        <begin position="1489"/>
        <end position="1573"/>
    </location>
</feature>
<dbReference type="Pfam" id="PF18911">
    <property type="entry name" value="PKD_4"/>
    <property type="match status" value="6"/>
</dbReference>
<organism evidence="4 5">
    <name type="scientific">candidate division KD3-62 bacterium DG_56</name>
    <dbReference type="NCBI Taxonomy" id="1704032"/>
    <lineage>
        <taxon>Bacteria</taxon>
        <taxon>candidate division KD3-62</taxon>
    </lineage>
</organism>
<dbReference type="SMART" id="SM00089">
    <property type="entry name" value="PKD"/>
    <property type="match status" value="9"/>
</dbReference>
<comment type="caution">
    <text evidence="4">The sequence shown here is derived from an EMBL/GenBank/DDBJ whole genome shotgun (WGS) entry which is preliminary data.</text>
</comment>